<evidence type="ECO:0000313" key="2">
    <source>
        <dbReference type="Proteomes" id="UP001519654"/>
    </source>
</evidence>
<comment type="caution">
    <text evidence="1">The sequence shown here is derived from an EMBL/GenBank/DDBJ whole genome shotgun (WGS) entry which is preliminary data.</text>
</comment>
<name>A0ABS5Z171_9ACTN</name>
<gene>
    <name evidence="1" type="ORF">KOI35_38560</name>
</gene>
<dbReference type="EMBL" id="JAHKKG010000014">
    <property type="protein sequence ID" value="MBU2669432.1"/>
    <property type="molecule type" value="Genomic_DNA"/>
</dbReference>
<proteinExistence type="predicted"/>
<keyword evidence="2" id="KW-1185">Reference proteome</keyword>
<dbReference type="Proteomes" id="UP001519654">
    <property type="component" value="Unassembled WGS sequence"/>
</dbReference>
<organism evidence="1 2">
    <name type="scientific">Paractinoplanes bogorensis</name>
    <dbReference type="NCBI Taxonomy" id="1610840"/>
    <lineage>
        <taxon>Bacteria</taxon>
        <taxon>Bacillati</taxon>
        <taxon>Actinomycetota</taxon>
        <taxon>Actinomycetes</taxon>
        <taxon>Micromonosporales</taxon>
        <taxon>Micromonosporaceae</taxon>
        <taxon>Paractinoplanes</taxon>
    </lineage>
</organism>
<accession>A0ABS5Z171</accession>
<reference evidence="1 2" key="1">
    <citation type="submission" date="2021-06" db="EMBL/GenBank/DDBJ databases">
        <title>Actinoplanes lichenicola sp. nov., and Actinoplanes ovalisporus sp. nov., isolated from lichen in Thailand.</title>
        <authorList>
            <person name="Saeng-In P."/>
            <person name="Kanchanasin P."/>
            <person name="Yuki M."/>
            <person name="Kudo T."/>
            <person name="Ohkuma M."/>
            <person name="Phongsopitanun W."/>
            <person name="Tanasupawat S."/>
        </authorList>
    </citation>
    <scope>NUCLEOTIDE SEQUENCE [LARGE SCALE GENOMIC DNA]</scope>
    <source>
        <strain evidence="1 2">NBRC 110975</strain>
    </source>
</reference>
<protein>
    <submittedName>
        <fullName evidence="1">Uncharacterized protein</fullName>
    </submittedName>
</protein>
<dbReference type="RefSeq" id="WP_215794021.1">
    <property type="nucleotide sequence ID" value="NZ_JAHKKG010000014.1"/>
</dbReference>
<sequence length="70" mass="7580">MTCRALLIGNSVFDSDASLNPLNAPTKDVARLHRALVQPETGLFAEDHGRLITERTAEEDSCSSRSPAAR</sequence>
<evidence type="ECO:0000313" key="1">
    <source>
        <dbReference type="EMBL" id="MBU2669432.1"/>
    </source>
</evidence>